<protein>
    <submittedName>
        <fullName evidence="1">Uncharacterized protein</fullName>
    </submittedName>
</protein>
<evidence type="ECO:0000313" key="2">
    <source>
        <dbReference type="Proteomes" id="UP000697710"/>
    </source>
</evidence>
<dbReference type="Proteomes" id="UP000697710">
    <property type="component" value="Unassembled WGS sequence"/>
</dbReference>
<reference evidence="1" key="1">
    <citation type="submission" date="2020-04" db="EMBL/GenBank/DDBJ databases">
        <authorList>
            <person name="Zhang T."/>
        </authorList>
    </citation>
    <scope>NUCLEOTIDE SEQUENCE</scope>
    <source>
        <strain evidence="1">HKST-UBA01</strain>
    </source>
</reference>
<gene>
    <name evidence="1" type="ORF">KC729_21860</name>
</gene>
<name>A0A956M588_UNCEI</name>
<proteinExistence type="predicted"/>
<dbReference type="AlphaFoldDB" id="A0A956M588"/>
<reference evidence="1" key="2">
    <citation type="journal article" date="2021" name="Microbiome">
        <title>Successional dynamics and alternative stable states in a saline activated sludge microbial community over 9 years.</title>
        <authorList>
            <person name="Wang Y."/>
            <person name="Ye J."/>
            <person name="Ju F."/>
            <person name="Liu L."/>
            <person name="Boyd J.A."/>
            <person name="Deng Y."/>
            <person name="Parks D.H."/>
            <person name="Jiang X."/>
            <person name="Yin X."/>
            <person name="Woodcroft B.J."/>
            <person name="Tyson G.W."/>
            <person name="Hugenholtz P."/>
            <person name="Polz M.F."/>
            <person name="Zhang T."/>
        </authorList>
    </citation>
    <scope>NUCLEOTIDE SEQUENCE</scope>
    <source>
        <strain evidence="1">HKST-UBA01</strain>
    </source>
</reference>
<dbReference type="EMBL" id="JAGQHR010001118">
    <property type="protein sequence ID" value="MCA9730342.1"/>
    <property type="molecule type" value="Genomic_DNA"/>
</dbReference>
<organism evidence="1 2">
    <name type="scientific">Eiseniibacteriota bacterium</name>
    <dbReference type="NCBI Taxonomy" id="2212470"/>
    <lineage>
        <taxon>Bacteria</taxon>
        <taxon>Candidatus Eiseniibacteriota</taxon>
    </lineage>
</organism>
<feature type="non-terminal residue" evidence="1">
    <location>
        <position position="106"/>
    </location>
</feature>
<comment type="caution">
    <text evidence="1">The sequence shown here is derived from an EMBL/GenBank/DDBJ whole genome shotgun (WGS) entry which is preliminary data.</text>
</comment>
<sequence>MTTGAQAPSLNECRSFTRGYLLACDWAGRRPTADAAERVPRLAGEGITALYDSFRLLPRPSREAMRITWSKRERRCRLDEQIEIHPSWLTDHLAEESAATLLVALG</sequence>
<evidence type="ECO:0000313" key="1">
    <source>
        <dbReference type="EMBL" id="MCA9730342.1"/>
    </source>
</evidence>
<accession>A0A956M588</accession>